<evidence type="ECO:0000256" key="1">
    <source>
        <dbReference type="ARBA" id="ARBA00004123"/>
    </source>
</evidence>
<evidence type="ECO:0000256" key="6">
    <source>
        <dbReference type="ARBA" id="ARBA00023242"/>
    </source>
</evidence>
<comment type="similarity">
    <text evidence="3">Belongs to the ubiquitin family.</text>
</comment>
<dbReference type="STRING" id="3076.A0A2P6THD4"/>
<dbReference type="CDD" id="cd01803">
    <property type="entry name" value="Ubl_ubiquitin"/>
    <property type="match status" value="1"/>
</dbReference>
<evidence type="ECO:0000256" key="5">
    <source>
        <dbReference type="ARBA" id="ARBA00022499"/>
    </source>
</evidence>
<dbReference type="FunFam" id="3.10.20.90:FF:000016">
    <property type="entry name" value="Polyubiquitin 3"/>
    <property type="match status" value="1"/>
</dbReference>
<dbReference type="GO" id="GO:0005737">
    <property type="term" value="C:cytoplasm"/>
    <property type="evidence" value="ECO:0007669"/>
    <property type="project" value="UniProtKB-SubCell"/>
</dbReference>
<reference evidence="10 11" key="1">
    <citation type="journal article" date="2018" name="Plant J.">
        <title>Genome sequences of Chlorella sorokiniana UTEX 1602 and Micractinium conductrix SAG 241.80: implications to maltose excretion by a green alga.</title>
        <authorList>
            <person name="Arriola M.B."/>
            <person name="Velmurugan N."/>
            <person name="Zhang Y."/>
            <person name="Plunkett M.H."/>
            <person name="Hondzo H."/>
            <person name="Barney B.M."/>
        </authorList>
    </citation>
    <scope>NUCLEOTIDE SEQUENCE [LARGE SCALE GENOMIC DNA]</scope>
    <source>
        <strain evidence="11">UTEX 1602</strain>
    </source>
</reference>
<keyword evidence="8" id="KW-0472">Membrane</keyword>
<keyword evidence="6" id="KW-0539">Nucleus</keyword>
<feature type="compositionally biased region" description="Low complexity" evidence="7">
    <location>
        <begin position="458"/>
        <end position="468"/>
    </location>
</feature>
<comment type="caution">
    <text evidence="10">The sequence shown here is derived from an EMBL/GenBank/DDBJ whole genome shotgun (WGS) entry which is preliminary data.</text>
</comment>
<evidence type="ECO:0000256" key="4">
    <source>
        <dbReference type="ARBA" id="ARBA00022490"/>
    </source>
</evidence>
<keyword evidence="8" id="KW-0812">Transmembrane</keyword>
<feature type="domain" description="Ubiquitin-like" evidence="9">
    <location>
        <begin position="115"/>
        <end position="184"/>
    </location>
</feature>
<dbReference type="PROSITE" id="PS00299">
    <property type="entry name" value="UBIQUITIN_1"/>
    <property type="match status" value="1"/>
</dbReference>
<dbReference type="SUPFAM" id="SSF54236">
    <property type="entry name" value="Ubiquitin-like"/>
    <property type="match status" value="1"/>
</dbReference>
<dbReference type="EMBL" id="LHPG02000016">
    <property type="protein sequence ID" value="PRW33690.1"/>
    <property type="molecule type" value="Genomic_DNA"/>
</dbReference>
<accession>A0A2P6THD4</accession>
<evidence type="ECO:0000313" key="10">
    <source>
        <dbReference type="EMBL" id="PRW33690.1"/>
    </source>
</evidence>
<proteinExistence type="inferred from homology"/>
<feature type="compositionally biased region" description="Low complexity" evidence="7">
    <location>
        <begin position="391"/>
        <end position="401"/>
    </location>
</feature>
<dbReference type="AlphaFoldDB" id="A0A2P6THD4"/>
<keyword evidence="5" id="KW-1017">Isopeptide bond</keyword>
<comment type="subcellular location">
    <subcellularLocation>
        <location evidence="2">Cytoplasm</location>
    </subcellularLocation>
    <subcellularLocation>
        <location evidence="1">Nucleus</location>
    </subcellularLocation>
</comment>
<feature type="transmembrane region" description="Helical" evidence="8">
    <location>
        <begin position="653"/>
        <end position="675"/>
    </location>
</feature>
<dbReference type="PROSITE" id="PS50053">
    <property type="entry name" value="UBIQUITIN_2"/>
    <property type="match status" value="2"/>
</dbReference>
<feature type="domain" description="Ubiquitin-like" evidence="9">
    <location>
        <begin position="1"/>
        <end position="76"/>
    </location>
</feature>
<keyword evidence="8" id="KW-1133">Transmembrane helix</keyword>
<evidence type="ECO:0000259" key="9">
    <source>
        <dbReference type="PROSITE" id="PS50053"/>
    </source>
</evidence>
<dbReference type="GO" id="GO:0005634">
    <property type="term" value="C:nucleus"/>
    <property type="evidence" value="ECO:0007669"/>
    <property type="project" value="UniProtKB-SubCell"/>
</dbReference>
<feature type="compositionally biased region" description="Low complexity" evidence="7">
    <location>
        <begin position="364"/>
        <end position="383"/>
    </location>
</feature>
<dbReference type="InterPro" id="IPR029071">
    <property type="entry name" value="Ubiquitin-like_domsf"/>
</dbReference>
<evidence type="ECO:0000256" key="3">
    <source>
        <dbReference type="ARBA" id="ARBA00008430"/>
    </source>
</evidence>
<dbReference type="Pfam" id="PF00240">
    <property type="entry name" value="ubiquitin"/>
    <property type="match status" value="1"/>
</dbReference>
<keyword evidence="11" id="KW-1185">Reference proteome</keyword>
<dbReference type="OrthoDB" id="565206at2759"/>
<evidence type="ECO:0000256" key="8">
    <source>
        <dbReference type="SAM" id="Phobius"/>
    </source>
</evidence>
<gene>
    <name evidence="10" type="ORF">C2E21_7571</name>
</gene>
<evidence type="ECO:0000313" key="11">
    <source>
        <dbReference type="Proteomes" id="UP000239899"/>
    </source>
</evidence>
<name>A0A2P6THD4_CHLSO</name>
<feature type="compositionally biased region" description="Low complexity" evidence="7">
    <location>
        <begin position="477"/>
        <end position="493"/>
    </location>
</feature>
<dbReference type="InterPro" id="IPR000626">
    <property type="entry name" value="Ubiquitin-like_dom"/>
</dbReference>
<dbReference type="PRINTS" id="PR00348">
    <property type="entry name" value="UBIQUITIN"/>
</dbReference>
<dbReference type="Gene3D" id="3.10.20.90">
    <property type="entry name" value="Phosphatidylinositol 3-kinase Catalytic Subunit, Chain A, domain 1"/>
    <property type="match status" value="1"/>
</dbReference>
<dbReference type="Proteomes" id="UP000239899">
    <property type="component" value="Unassembled WGS sequence"/>
</dbReference>
<dbReference type="GO" id="GO:0003729">
    <property type="term" value="F:mRNA binding"/>
    <property type="evidence" value="ECO:0007669"/>
    <property type="project" value="UniProtKB-ARBA"/>
</dbReference>
<feature type="region of interest" description="Disordered" evidence="7">
    <location>
        <begin position="364"/>
        <end position="401"/>
    </location>
</feature>
<evidence type="ECO:0000256" key="7">
    <source>
        <dbReference type="SAM" id="MobiDB-lite"/>
    </source>
</evidence>
<feature type="region of interest" description="Disordered" evidence="7">
    <location>
        <begin position="457"/>
        <end position="493"/>
    </location>
</feature>
<dbReference type="InterPro" id="IPR050158">
    <property type="entry name" value="Ubiquitin_ubiquitin-like"/>
</dbReference>
<evidence type="ECO:0000256" key="2">
    <source>
        <dbReference type="ARBA" id="ARBA00004496"/>
    </source>
</evidence>
<sequence>MQIFVKTLTGKTITLEVESSDTIENVKAKIQDKEGIPPDQQRLIFAGKQLEDGRTLADYNIQKESTLHLVLRLRGGSGGAVLELRVQPRVQRDKWSLYWKESMATVTDACQECALEVGAEATAAEVLKAVAEKQGWQPVDSLLRLEGFDEPWERLLFKGRELSTATSLAEQGVANGAVLTAVRRVLVADGWQIRPMDDDECSTSDDEEEEEEGEDAWEQKFEEALGSSSAAKAAARTAVQSARLSVSLHQCRPSAEAVAGGSWVEVSGPLQPGVPSLQFQPACSPASGSSQFWNRQPLAPQPPLAGPAALQRLWAAGFDRVVISGDSTVRHLYNRLVALIRQQDSVIDGGGIAHAHYRLQLRPGSGNTFTSSSSSSSRSSSGSSSGGSSGGTTQQSASASRGAASSARSLLSDAAAGGFATDELWVSPPANFVKGDWDEGYMEEGLLHLLNRTFAAPSPGSSSRRGSSSSGGGGTPHGSSSSSSASSSSAGSSSSQLTVDFLVGAHARWQMRHMRRYLAELASTPGSEGSRVLAVLSLCVWEQKHVWPNGWLDFLKEVQRQDLPPGLAVAPLDYHYACMLANPNGYNSTGAMLFTGGDGRPQPAYQPMRYDRLLVPPAGRCDDPVNFASLQLMLSLLDPAAESQSDKEPKKPFSWMGLVHGVALALLSPILFPAYMLSVDPMDPEDAPRPKRKPWLPAGLVYWAFHSVAMLALLAGAKALCGYTAPAWAEAAANTLLGNGRVGEALTACSLLDVPRSPAMQLCAICAIYCYYRCLYHFEAWYMNRYPEKAASSEEEGEEGPAGRRSALARQEVDRITRRLIGPRVRALVWVVMLIGGPNKWLYNWTRSTLAQHGIFLV</sequence>
<dbReference type="InterPro" id="IPR019954">
    <property type="entry name" value="Ubiquitin_CS"/>
</dbReference>
<protein>
    <submittedName>
        <fullName evidence="10">Ubiquitin-NEDD8 RUB2</fullName>
    </submittedName>
</protein>
<keyword evidence="4" id="KW-0963">Cytoplasm</keyword>
<dbReference type="PANTHER" id="PTHR10666">
    <property type="entry name" value="UBIQUITIN"/>
    <property type="match status" value="1"/>
</dbReference>
<dbReference type="InterPro" id="IPR019956">
    <property type="entry name" value="Ubiquitin_dom"/>
</dbReference>
<organism evidence="10 11">
    <name type="scientific">Chlorella sorokiniana</name>
    <name type="common">Freshwater green alga</name>
    <dbReference type="NCBI Taxonomy" id="3076"/>
    <lineage>
        <taxon>Eukaryota</taxon>
        <taxon>Viridiplantae</taxon>
        <taxon>Chlorophyta</taxon>
        <taxon>core chlorophytes</taxon>
        <taxon>Trebouxiophyceae</taxon>
        <taxon>Chlorellales</taxon>
        <taxon>Chlorellaceae</taxon>
        <taxon>Chlorella clade</taxon>
        <taxon>Chlorella</taxon>
    </lineage>
</organism>
<dbReference type="SMART" id="SM00213">
    <property type="entry name" value="UBQ"/>
    <property type="match status" value="2"/>
</dbReference>
<feature type="transmembrane region" description="Helical" evidence="8">
    <location>
        <begin position="695"/>
        <end position="715"/>
    </location>
</feature>
<feature type="compositionally biased region" description="Acidic residues" evidence="7">
    <location>
        <begin position="197"/>
        <end position="216"/>
    </location>
</feature>
<feature type="region of interest" description="Disordered" evidence="7">
    <location>
        <begin position="195"/>
        <end position="216"/>
    </location>
</feature>